<evidence type="ECO:0000313" key="2">
    <source>
        <dbReference type="EMBL" id="MFD1660997.1"/>
    </source>
</evidence>
<evidence type="ECO:0000256" key="1">
    <source>
        <dbReference type="SAM" id="MobiDB-lite"/>
    </source>
</evidence>
<proteinExistence type="predicted"/>
<feature type="region of interest" description="Disordered" evidence="1">
    <location>
        <begin position="1"/>
        <end position="43"/>
    </location>
</feature>
<protein>
    <submittedName>
        <fullName evidence="2">Uncharacterized protein</fullName>
    </submittedName>
</protein>
<dbReference type="EMBL" id="JBHUDX010000066">
    <property type="protein sequence ID" value="MFD1660997.1"/>
    <property type="molecule type" value="Genomic_DNA"/>
</dbReference>
<name>A0ABW4IW49_9ACTN</name>
<reference evidence="3" key="1">
    <citation type="journal article" date="2019" name="Int. J. Syst. Evol. Microbiol.">
        <title>The Global Catalogue of Microorganisms (GCM) 10K type strain sequencing project: providing services to taxonomists for standard genome sequencing and annotation.</title>
        <authorList>
            <consortium name="The Broad Institute Genomics Platform"/>
            <consortium name="The Broad Institute Genome Sequencing Center for Infectious Disease"/>
            <person name="Wu L."/>
            <person name="Ma J."/>
        </authorList>
    </citation>
    <scope>NUCLEOTIDE SEQUENCE [LARGE SCALE GENOMIC DNA]</scope>
    <source>
        <strain evidence="3">CGMCC 1.12470</strain>
    </source>
</reference>
<dbReference type="RefSeq" id="WP_381086074.1">
    <property type="nucleotide sequence ID" value="NZ_JBHUDX010000066.1"/>
</dbReference>
<organism evidence="2 3">
    <name type="scientific">Streptomyces caeni</name>
    <dbReference type="NCBI Taxonomy" id="2307231"/>
    <lineage>
        <taxon>Bacteria</taxon>
        <taxon>Bacillati</taxon>
        <taxon>Actinomycetota</taxon>
        <taxon>Actinomycetes</taxon>
        <taxon>Kitasatosporales</taxon>
        <taxon>Streptomycetaceae</taxon>
        <taxon>Streptomyces</taxon>
    </lineage>
</organism>
<sequence>MNVNELTGTVSWRTLGQRTPAGTRGRGTRTDAQRGERPDTTPVRRERAAALRSAGLDPARARARGAAPIPTHPAAVQAAVSTPVESLPPDRLNGHLARIAVLRSELAGDLGRGTRMPSAVAARLRSAASPADVHALSAAHAASVRTTGHRAGPAYRPAAPATGAAPAPVPR</sequence>
<evidence type="ECO:0000313" key="3">
    <source>
        <dbReference type="Proteomes" id="UP001597261"/>
    </source>
</evidence>
<feature type="region of interest" description="Disordered" evidence="1">
    <location>
        <begin position="144"/>
        <end position="171"/>
    </location>
</feature>
<gene>
    <name evidence="2" type="ORF">ACFSL4_23015</name>
</gene>
<comment type="caution">
    <text evidence="2">The sequence shown here is derived from an EMBL/GenBank/DDBJ whole genome shotgun (WGS) entry which is preliminary data.</text>
</comment>
<feature type="compositionally biased region" description="Polar residues" evidence="1">
    <location>
        <begin position="1"/>
        <end position="14"/>
    </location>
</feature>
<feature type="compositionally biased region" description="Basic and acidic residues" evidence="1">
    <location>
        <begin position="28"/>
        <end position="43"/>
    </location>
</feature>
<dbReference type="Proteomes" id="UP001597261">
    <property type="component" value="Unassembled WGS sequence"/>
</dbReference>
<keyword evidence="3" id="KW-1185">Reference proteome</keyword>
<accession>A0ABW4IW49</accession>